<name>A0A819PXC8_9BILA</name>
<dbReference type="InterPro" id="IPR017853">
    <property type="entry name" value="GH"/>
</dbReference>
<evidence type="ECO:0000313" key="2">
    <source>
        <dbReference type="EMBL" id="CAF4021172.1"/>
    </source>
</evidence>
<feature type="domain" description="Glycosyl hydrolase family 13 catalytic" evidence="1">
    <location>
        <begin position="156"/>
        <end position="202"/>
    </location>
</feature>
<accession>A0A819PXC8</accession>
<dbReference type="AlphaFoldDB" id="A0A819PXC8"/>
<comment type="caution">
    <text evidence="2">The sequence shown here is derived from an EMBL/GenBank/DDBJ whole genome shotgun (WGS) entry which is preliminary data.</text>
</comment>
<dbReference type="Gene3D" id="3.20.20.80">
    <property type="entry name" value="Glycosidases"/>
    <property type="match status" value="1"/>
</dbReference>
<dbReference type="InterPro" id="IPR006047">
    <property type="entry name" value="GH13_cat_dom"/>
</dbReference>
<dbReference type="Pfam" id="PF00128">
    <property type="entry name" value="Alpha-amylase"/>
    <property type="match status" value="1"/>
</dbReference>
<evidence type="ECO:0000313" key="3">
    <source>
        <dbReference type="Proteomes" id="UP000663881"/>
    </source>
</evidence>
<sequence>MVPFLSRLGRSDDFAHLAQTIVENPYLNGEVIRLDGAILLKYSINDLFIINSSQSLTLIDTSTSVLIIDLNTMITTNYYSSQLSKSNEQTKFFSLSAPSVHELNFVSSFSHWKPIQMEKNLNTDIFPILLAIKIPDSEHEFNYCVQKKRHHMGNEHNWGYSPTHHFALKATYGTRHDLQKFADECYRRGIDVLLDGVFNHSSVAYPLVLIDKYYLVK</sequence>
<evidence type="ECO:0000259" key="1">
    <source>
        <dbReference type="Pfam" id="PF00128"/>
    </source>
</evidence>
<protein>
    <recommendedName>
        <fullName evidence="1">Glycosyl hydrolase family 13 catalytic domain-containing protein</fullName>
    </recommendedName>
</protein>
<gene>
    <name evidence="2" type="ORF">OKA104_LOCUS30974</name>
</gene>
<organism evidence="2 3">
    <name type="scientific">Adineta steineri</name>
    <dbReference type="NCBI Taxonomy" id="433720"/>
    <lineage>
        <taxon>Eukaryota</taxon>
        <taxon>Metazoa</taxon>
        <taxon>Spiralia</taxon>
        <taxon>Gnathifera</taxon>
        <taxon>Rotifera</taxon>
        <taxon>Eurotatoria</taxon>
        <taxon>Bdelloidea</taxon>
        <taxon>Adinetida</taxon>
        <taxon>Adinetidae</taxon>
        <taxon>Adineta</taxon>
    </lineage>
</organism>
<dbReference type="SUPFAM" id="SSF51445">
    <property type="entry name" value="(Trans)glycosidases"/>
    <property type="match status" value="1"/>
</dbReference>
<dbReference type="EMBL" id="CAJOAY010003423">
    <property type="protein sequence ID" value="CAF4021172.1"/>
    <property type="molecule type" value="Genomic_DNA"/>
</dbReference>
<reference evidence="2" key="1">
    <citation type="submission" date="2021-02" db="EMBL/GenBank/DDBJ databases">
        <authorList>
            <person name="Nowell W R."/>
        </authorList>
    </citation>
    <scope>NUCLEOTIDE SEQUENCE</scope>
</reference>
<dbReference type="GO" id="GO:0005975">
    <property type="term" value="P:carbohydrate metabolic process"/>
    <property type="evidence" value="ECO:0007669"/>
    <property type="project" value="InterPro"/>
</dbReference>
<proteinExistence type="predicted"/>
<dbReference type="Proteomes" id="UP000663881">
    <property type="component" value="Unassembled WGS sequence"/>
</dbReference>